<dbReference type="EMBL" id="VIKS01000009">
    <property type="protein sequence ID" value="TQV87043.1"/>
    <property type="molecule type" value="Genomic_DNA"/>
</dbReference>
<dbReference type="InterPro" id="IPR036513">
    <property type="entry name" value="STAS_dom_sf"/>
</dbReference>
<evidence type="ECO:0008006" key="3">
    <source>
        <dbReference type="Google" id="ProtNLM"/>
    </source>
</evidence>
<accession>A0A545UC89</accession>
<evidence type="ECO:0000313" key="2">
    <source>
        <dbReference type="Proteomes" id="UP000315439"/>
    </source>
</evidence>
<reference evidence="1 2" key="1">
    <citation type="submission" date="2019-07" db="EMBL/GenBank/DDBJ databases">
        <title>Draft genome for Aliikangiella sp. M105.</title>
        <authorList>
            <person name="Wang G."/>
        </authorList>
    </citation>
    <scope>NUCLEOTIDE SEQUENCE [LARGE SCALE GENOMIC DNA]</scope>
    <source>
        <strain evidence="1 2">M105</strain>
    </source>
</reference>
<evidence type="ECO:0000313" key="1">
    <source>
        <dbReference type="EMBL" id="TQV87043.1"/>
    </source>
</evidence>
<gene>
    <name evidence="1" type="ORF">FLL46_14655</name>
</gene>
<organism evidence="1 2">
    <name type="scientific">Aliikangiella coralliicola</name>
    <dbReference type="NCBI Taxonomy" id="2592383"/>
    <lineage>
        <taxon>Bacteria</taxon>
        <taxon>Pseudomonadati</taxon>
        <taxon>Pseudomonadota</taxon>
        <taxon>Gammaproteobacteria</taxon>
        <taxon>Oceanospirillales</taxon>
        <taxon>Pleioneaceae</taxon>
        <taxon>Aliikangiella</taxon>
    </lineage>
</organism>
<comment type="caution">
    <text evidence="1">The sequence shown here is derived from an EMBL/GenBank/DDBJ whole genome shotgun (WGS) entry which is preliminary data.</text>
</comment>
<dbReference type="SUPFAM" id="SSF52091">
    <property type="entry name" value="SpoIIaa-like"/>
    <property type="match status" value="1"/>
</dbReference>
<name>A0A545UC89_9GAMM</name>
<dbReference type="Proteomes" id="UP000315439">
    <property type="component" value="Unassembled WGS sequence"/>
</dbReference>
<proteinExistence type="predicted"/>
<dbReference type="InterPro" id="IPR038396">
    <property type="entry name" value="SpoIIAA-like_sf"/>
</dbReference>
<dbReference type="Gene3D" id="3.40.50.10600">
    <property type="entry name" value="SpoIIaa-like domains"/>
    <property type="match status" value="1"/>
</dbReference>
<protein>
    <recommendedName>
        <fullName evidence="3">STAS/SEC14 domain-containing protein</fullName>
    </recommendedName>
</protein>
<dbReference type="InterPro" id="IPR021866">
    <property type="entry name" value="SpoIIAA-like"/>
</dbReference>
<sequence>MFMEMNYDIEIKKECEIMIVRISGCLNNTTVVELIDAIQKTQDRKKNYHRLYDLTQVELEITIKDFDFVLSHAWEKFNVAGVEHRVAFVAQDEFTLMLLDLYKTQSRKYAFHYVEYFENESDAIQWLQETD</sequence>
<dbReference type="Pfam" id="PF11964">
    <property type="entry name" value="SpoIIAA-like"/>
    <property type="match status" value="1"/>
</dbReference>
<dbReference type="AlphaFoldDB" id="A0A545UC89"/>
<keyword evidence="2" id="KW-1185">Reference proteome</keyword>
<dbReference type="OrthoDB" id="9792500at2"/>